<dbReference type="PANTHER" id="PTHR19857:SF19">
    <property type="entry name" value="26S PROTEASOME REGULATORY SUBUNIT RPN14"/>
    <property type="match status" value="1"/>
</dbReference>
<evidence type="ECO:0000256" key="4">
    <source>
        <dbReference type="ARBA" id="ARBA00038321"/>
    </source>
</evidence>
<dbReference type="InterPro" id="IPR036322">
    <property type="entry name" value="WD40_repeat_dom_sf"/>
</dbReference>
<dbReference type="PROSITE" id="PS50082">
    <property type="entry name" value="WD_REPEATS_2"/>
    <property type="match status" value="2"/>
</dbReference>
<feature type="repeat" description="WD" evidence="5">
    <location>
        <begin position="156"/>
        <end position="189"/>
    </location>
</feature>
<evidence type="ECO:0000256" key="2">
    <source>
        <dbReference type="ARBA" id="ARBA00022737"/>
    </source>
</evidence>
<dbReference type="PROSITE" id="PS50294">
    <property type="entry name" value="WD_REPEATS_REGION"/>
    <property type="match status" value="2"/>
</dbReference>
<dbReference type="InterPro" id="IPR001680">
    <property type="entry name" value="WD40_rpt"/>
</dbReference>
<dbReference type="STRING" id="1295533.A0A1E3IAG8"/>
<dbReference type="Pfam" id="PF00400">
    <property type="entry name" value="WD40"/>
    <property type="match status" value="2"/>
</dbReference>
<reference evidence="6 7" key="1">
    <citation type="submission" date="2016-06" db="EMBL/GenBank/DDBJ databases">
        <title>Evolution of pathogenesis and genome organization in the Tremellales.</title>
        <authorList>
            <person name="Cuomo C."/>
            <person name="Litvintseva A."/>
            <person name="Heitman J."/>
            <person name="Chen Y."/>
            <person name="Sun S."/>
            <person name="Springer D."/>
            <person name="Dromer F."/>
            <person name="Young S."/>
            <person name="Zeng Q."/>
            <person name="Chapman S."/>
            <person name="Gujja S."/>
            <person name="Saif S."/>
            <person name="Birren B."/>
        </authorList>
    </citation>
    <scope>NUCLEOTIDE SEQUENCE [LARGE SCALE GENOMIC DNA]</scope>
    <source>
        <strain evidence="6 7">CBS 6039</strain>
    </source>
</reference>
<evidence type="ECO:0000313" key="7">
    <source>
        <dbReference type="Proteomes" id="UP000094065"/>
    </source>
</evidence>
<dbReference type="RefSeq" id="XP_018998689.1">
    <property type="nucleotide sequence ID" value="XM_019133984.1"/>
</dbReference>
<evidence type="ECO:0000256" key="1">
    <source>
        <dbReference type="ARBA" id="ARBA00022574"/>
    </source>
</evidence>
<dbReference type="InterPro" id="IPR051179">
    <property type="entry name" value="WD_repeat_multifunction"/>
</dbReference>
<accession>A0A1E3IAG8</accession>
<dbReference type="PROSITE" id="PS00678">
    <property type="entry name" value="WD_REPEATS_1"/>
    <property type="match status" value="1"/>
</dbReference>
<gene>
    <name evidence="6" type="ORF">L202_00739</name>
</gene>
<dbReference type="InterPro" id="IPR015943">
    <property type="entry name" value="WD40/YVTN_repeat-like_dom_sf"/>
</dbReference>
<dbReference type="GeneID" id="30152048"/>
<comment type="similarity">
    <text evidence="4">Belongs to the WD repeat PAAF1/RPN14 family.</text>
</comment>
<dbReference type="EMBL" id="AWGJ01000001">
    <property type="protein sequence ID" value="ODN84886.1"/>
    <property type="molecule type" value="Genomic_DNA"/>
</dbReference>
<keyword evidence="1 5" id="KW-0853">WD repeat</keyword>
<dbReference type="GO" id="GO:0000502">
    <property type="term" value="C:proteasome complex"/>
    <property type="evidence" value="ECO:0007669"/>
    <property type="project" value="UniProtKB-KW"/>
</dbReference>
<proteinExistence type="inferred from homology"/>
<sequence>MTEPRKNHDLAYIDIQHDTTAVFDDVEQGLVVKEDFWVSGYQTGSTSVHGRVKVEYEDGGRISVTPRDGVQVDRITQSDFIVDIPSLSISRRAVHFPKQVIHPPYKKKSDLDPPLQINDLSINPKTPHIVVGGPDGYCAILPTSISANVDKEAVKLEGHVGDVLSVQWFPSGEVILTASSDLSLRIFGLTGINPRTFRGHTRAITSSLIIGVGKNVLSGSKDGTVRLWDVAQGKEVRQWAVGGNKLYPAEGLTLLEDPKSLKAVGLEGQERVLLVQTQKGVWVQPEEGEGWLVQLEGQLSALALDNESGTLALGYKSGMIEVVEIARLAKEAYTGKRSTIRRNGSPIYSLALVAASQTSESNLFGGTAAGLPCRLGIKPVTDGFEVTVTNELAGWDAVGVECIQVGSDGSVWCGGGEGGVRRYVVA</sequence>
<evidence type="ECO:0000313" key="6">
    <source>
        <dbReference type="EMBL" id="ODN84886.1"/>
    </source>
</evidence>
<organism evidence="6 7">
    <name type="scientific">Cryptococcus amylolentus CBS 6039</name>
    <dbReference type="NCBI Taxonomy" id="1295533"/>
    <lineage>
        <taxon>Eukaryota</taxon>
        <taxon>Fungi</taxon>
        <taxon>Dikarya</taxon>
        <taxon>Basidiomycota</taxon>
        <taxon>Agaricomycotina</taxon>
        <taxon>Tremellomycetes</taxon>
        <taxon>Tremellales</taxon>
        <taxon>Cryptococcaceae</taxon>
        <taxon>Cryptococcus</taxon>
    </lineage>
</organism>
<dbReference type="PANTHER" id="PTHR19857">
    <property type="entry name" value="MITOCHONDRIAL DIVISION PROTEIN 1-RELATED"/>
    <property type="match status" value="1"/>
</dbReference>
<evidence type="ECO:0000256" key="5">
    <source>
        <dbReference type="PROSITE-ProRule" id="PRU00221"/>
    </source>
</evidence>
<evidence type="ECO:0000256" key="3">
    <source>
        <dbReference type="ARBA" id="ARBA00022942"/>
    </source>
</evidence>
<dbReference type="InterPro" id="IPR019775">
    <property type="entry name" value="WD40_repeat_CS"/>
</dbReference>
<dbReference type="AlphaFoldDB" id="A0A1E3IAG8"/>
<keyword evidence="7" id="KW-1185">Reference proteome</keyword>
<keyword evidence="2" id="KW-0677">Repeat</keyword>
<dbReference type="Proteomes" id="UP000094065">
    <property type="component" value="Unassembled WGS sequence"/>
</dbReference>
<protein>
    <submittedName>
        <fullName evidence="6">Uncharacterized protein</fullName>
    </submittedName>
</protein>
<keyword evidence="3" id="KW-0647">Proteasome</keyword>
<dbReference type="OrthoDB" id="10257301at2759"/>
<dbReference type="SMART" id="SM00320">
    <property type="entry name" value="WD40"/>
    <property type="match status" value="3"/>
</dbReference>
<feature type="repeat" description="WD" evidence="5">
    <location>
        <begin position="197"/>
        <end position="238"/>
    </location>
</feature>
<dbReference type="SUPFAM" id="SSF50978">
    <property type="entry name" value="WD40 repeat-like"/>
    <property type="match status" value="1"/>
</dbReference>
<dbReference type="Gene3D" id="2.130.10.10">
    <property type="entry name" value="YVTN repeat-like/Quinoprotein amine dehydrogenase"/>
    <property type="match status" value="1"/>
</dbReference>
<name>A0A1E3IAG8_9TREE</name>
<comment type="caution">
    <text evidence="6">The sequence shown here is derived from an EMBL/GenBank/DDBJ whole genome shotgun (WGS) entry which is preliminary data.</text>
</comment>